<organism evidence="2 3">
    <name type="scientific">Cymbomonas tetramitiformis</name>
    <dbReference type="NCBI Taxonomy" id="36881"/>
    <lineage>
        <taxon>Eukaryota</taxon>
        <taxon>Viridiplantae</taxon>
        <taxon>Chlorophyta</taxon>
        <taxon>Pyramimonadophyceae</taxon>
        <taxon>Pyramimonadales</taxon>
        <taxon>Pyramimonadaceae</taxon>
        <taxon>Cymbomonas</taxon>
    </lineage>
</organism>
<feature type="region of interest" description="Disordered" evidence="1">
    <location>
        <begin position="66"/>
        <end position="93"/>
    </location>
</feature>
<proteinExistence type="predicted"/>
<feature type="region of interest" description="Disordered" evidence="1">
    <location>
        <begin position="112"/>
        <end position="131"/>
    </location>
</feature>
<comment type="caution">
    <text evidence="2">The sequence shown here is derived from an EMBL/GenBank/DDBJ whole genome shotgun (WGS) entry which is preliminary data.</text>
</comment>
<dbReference type="EMBL" id="LGRX02007212">
    <property type="protein sequence ID" value="KAK3275464.1"/>
    <property type="molecule type" value="Genomic_DNA"/>
</dbReference>
<accession>A0AAE0L8A6</accession>
<evidence type="ECO:0000256" key="1">
    <source>
        <dbReference type="SAM" id="MobiDB-lite"/>
    </source>
</evidence>
<reference evidence="2 3" key="1">
    <citation type="journal article" date="2015" name="Genome Biol. Evol.">
        <title>Comparative Genomics of a Bacterivorous Green Alga Reveals Evolutionary Causalities and Consequences of Phago-Mixotrophic Mode of Nutrition.</title>
        <authorList>
            <person name="Burns J.A."/>
            <person name="Paasch A."/>
            <person name="Narechania A."/>
            <person name="Kim E."/>
        </authorList>
    </citation>
    <scope>NUCLEOTIDE SEQUENCE [LARGE SCALE GENOMIC DNA]</scope>
    <source>
        <strain evidence="2 3">PLY_AMNH</strain>
    </source>
</reference>
<evidence type="ECO:0000313" key="3">
    <source>
        <dbReference type="Proteomes" id="UP001190700"/>
    </source>
</evidence>
<keyword evidence="3" id="KW-1185">Reference proteome</keyword>
<dbReference type="AlphaFoldDB" id="A0AAE0L8A6"/>
<gene>
    <name evidence="2" type="ORF">CYMTET_16407</name>
</gene>
<name>A0AAE0L8A6_9CHLO</name>
<evidence type="ECO:0000313" key="2">
    <source>
        <dbReference type="EMBL" id="KAK3275464.1"/>
    </source>
</evidence>
<protein>
    <submittedName>
        <fullName evidence="2">Uncharacterized protein</fullName>
    </submittedName>
</protein>
<dbReference type="Proteomes" id="UP001190700">
    <property type="component" value="Unassembled WGS sequence"/>
</dbReference>
<sequence length="188" mass="20522">MAHFARGPGWCCRDHGFGGSATRRRDVLTRLIAKIDRIENFVKSQRGGGAAAILTSANRTRKGLAGFRAGSHPDPHVGFDGRSSARRFPSAPAAPRRWAMGTRIIRGVPEESRPLSTTGRRHSRQHASNTVRPRWWNDAGAASGGVDVSAFGFAVSDSEDSDGEGMDMEAPTFWKDQKTSRRCLVDVF</sequence>